<evidence type="ECO:0000256" key="3">
    <source>
        <dbReference type="SAM" id="SignalP"/>
    </source>
</evidence>
<proteinExistence type="predicted"/>
<keyword evidence="3" id="KW-0732">Signal</keyword>
<feature type="signal peptide" evidence="3">
    <location>
        <begin position="1"/>
        <end position="25"/>
    </location>
</feature>
<comment type="caution">
    <text evidence="5">The sequence shown here is derived from an EMBL/GenBank/DDBJ whole genome shotgun (WGS) entry which is preliminary data.</text>
</comment>
<evidence type="ECO:0000256" key="2">
    <source>
        <dbReference type="SAM" id="Phobius"/>
    </source>
</evidence>
<sequence length="1598" mass="168967">MRNNVWGSLNALLRWLLMAICCVSAAPGGMAVSQDKLTSCVADFVQDIDGLYNFSSGLIGSNATIIRQQELTKAAVNFSLGCLGLQVDVARAVRIMVPMTGMVALLQRHADEFEAATGVRVILNPVLFYEVGKEVLQELTAGISDFSDGWVIDPAITGQVASLNGFKSLDDYIPEDASLQWNDISRFFRTASAIYDGKVVAIPLDGDLMLMYYRRDLFLRYNLSVPVTWDEFVQLAEQMNGTDTDGDGVGDLYGACLDIHPSICKANFILIAMAAPYIQYRGTAQGVFYDPDTMEPLFNNAAMARAFELYVRLFAVQPPTPSCDASNAAFRNRTCLLTINWGDEFRANAGGATYHDGLGADLGVAALPGATEVLDRPTGRMVPCTSRYICPYAIYTRLANGTFAFVNFAPYSAFGGWAGAISTAAPSEYQKKAYKFFSYVANSKNSWHDVSDPRSGIDPYRRSQLAPDPENLDRWRAAGFDLLPTRSYLATVNDALESGNVVLDLRLQSSVSPRLLLEAALRNLTWNRTANPNLTVPVVLGRIQTQLADGLVGSMPLTELRRQYCKLIGCVVQQPEKQVPRQPEDSTSHSQLIPLFITVPVGIVLLALAVVLLMWWRHAHRRNLFSGGVKAPGAGPATTLLITDIESSTALWELLPEHVMGNAIEMHHRIVRRALSQYAGYESATEGDSFICAFHTASEAVQCALHIQQELLTATWPPELLACQECGAASEVYLTPSAVHSEVMDMLVPYKSVQQPARPGEPGYRDNATHHRQFGLRILRKRLWSRTSGGGGGGGTSGSVGRTAATADDGISRHFSEGAIPVPDSGPSRPIGGPGQFTSPSYGLELAATGYNRLGGGGGSGGLLSVEGPQPAGDSSSGLPSAVYQRLTSMSSRLGGGGGGGGGEGSYRPPSDTAFPREAPLSIATAPLPAVVMAAPAPAEIVSWPMQRAGSRALPYSMPSGQLTGSIAAIEESTTGVSVSGATRTVGSARVLQDCIVAAWRLAAEAFPVIHIQLGSSRGAGGPGGGGAAAAGAGGLDSGTATAAPLSSSPPTGGSAAAAAAAATAARRATWRRGRTINRTASVCAFRGLRVRIGMASGVPEPSDVSYNAAEARFHYNGIGMRLTRAVQGAAAGGMVLLSDSTFAQQRQEQAAAHIADAADAAASGGSISNSGSSSLSGVLWLHMGQHLLHPDLAPQQVYQAVSPGLSGRLALFPPITARRCFAAGVLSAPVRRAAIAFVHVVGASSLLAWDAAVARTALKLLEEDFAAKLCQSYSWTDGGVEGNTAPAEADGSGQDGCWDGGCRGYIVEAYGGLLLASFSHPGQAVRCCLALLDAMPGLPWPAALLENALCEELTVARLDSTGAVSREVLFRGLRIKAGLDYGAVHATINSATGRVSYRGRVMNRASRISSNASSGQVLCSRDLYDAAAALAFATHGSSEQLPFSTISLGASALKGLPEPVELLLCRPWEPLSARHLPVRISVAVSEPSNSEQRLVPPLPPLQQPQPQPQQQQQQQRQRQLQTPAARLQESVSHRPVRRLSALLRMELQVAASPTTHAPISAASDAPLHVSTPRVSFHGLPGDPQGLLVPEDVEAEGE</sequence>
<name>A0ABQ5SPC5_9CHLO</name>
<dbReference type="Gene3D" id="3.30.70.1230">
    <property type="entry name" value="Nucleotide cyclase"/>
    <property type="match status" value="3"/>
</dbReference>
<dbReference type="InterPro" id="IPR050697">
    <property type="entry name" value="Adenylyl/Guanylyl_Cyclase_3/4"/>
</dbReference>
<feature type="transmembrane region" description="Helical" evidence="2">
    <location>
        <begin position="592"/>
        <end position="616"/>
    </location>
</feature>
<evidence type="ECO:0000259" key="4">
    <source>
        <dbReference type="PROSITE" id="PS50125"/>
    </source>
</evidence>
<protein>
    <recommendedName>
        <fullName evidence="4">Guanylate cyclase domain-containing protein</fullName>
    </recommendedName>
</protein>
<dbReference type="Proteomes" id="UP001165090">
    <property type="component" value="Unassembled WGS sequence"/>
</dbReference>
<feature type="chain" id="PRO_5047282848" description="Guanylate cyclase domain-containing protein" evidence="3">
    <location>
        <begin position="26"/>
        <end position="1598"/>
    </location>
</feature>
<feature type="region of interest" description="Disordered" evidence="1">
    <location>
        <begin position="1488"/>
        <end position="1534"/>
    </location>
</feature>
<keyword evidence="6" id="KW-1185">Reference proteome</keyword>
<evidence type="ECO:0000313" key="6">
    <source>
        <dbReference type="Proteomes" id="UP001165090"/>
    </source>
</evidence>
<keyword evidence="2" id="KW-0812">Transmembrane</keyword>
<dbReference type="SUPFAM" id="SSF55073">
    <property type="entry name" value="Nucleotide cyclase"/>
    <property type="match status" value="2"/>
</dbReference>
<dbReference type="PROSITE" id="PS50125">
    <property type="entry name" value="GUANYLATE_CYCLASE_2"/>
    <property type="match status" value="1"/>
</dbReference>
<feature type="region of interest" description="Disordered" evidence="1">
    <location>
        <begin position="1572"/>
        <end position="1598"/>
    </location>
</feature>
<dbReference type="Pfam" id="PF13416">
    <property type="entry name" value="SBP_bac_8"/>
    <property type="match status" value="1"/>
</dbReference>
<evidence type="ECO:0000313" key="5">
    <source>
        <dbReference type="EMBL" id="GLI71278.1"/>
    </source>
</evidence>
<dbReference type="InterPro" id="IPR006059">
    <property type="entry name" value="SBP"/>
</dbReference>
<dbReference type="InterPro" id="IPR029787">
    <property type="entry name" value="Nucleotide_cyclase"/>
</dbReference>
<dbReference type="InterPro" id="IPR001054">
    <property type="entry name" value="A/G_cyclase"/>
</dbReference>
<evidence type="ECO:0000256" key="1">
    <source>
        <dbReference type="SAM" id="MobiDB-lite"/>
    </source>
</evidence>
<dbReference type="PANTHER" id="PTHR43081:SF1">
    <property type="entry name" value="ADENYLATE CYCLASE, TERMINAL-DIFFERENTIATION SPECIFIC"/>
    <property type="match status" value="1"/>
</dbReference>
<dbReference type="PANTHER" id="PTHR43081">
    <property type="entry name" value="ADENYLATE CYCLASE, TERMINAL-DIFFERENTIATION SPECIFIC-RELATED"/>
    <property type="match status" value="1"/>
</dbReference>
<feature type="compositionally biased region" description="Pro residues" evidence="1">
    <location>
        <begin position="1497"/>
        <end position="1508"/>
    </location>
</feature>
<feature type="region of interest" description="Disordered" evidence="1">
    <location>
        <begin position="890"/>
        <end position="916"/>
    </location>
</feature>
<gene>
    <name evidence="5" type="ORF">VaNZ11_016406</name>
</gene>
<feature type="domain" description="Guanylate cyclase" evidence="4">
    <location>
        <begin position="639"/>
        <end position="693"/>
    </location>
</feature>
<dbReference type="SUPFAM" id="SSF53850">
    <property type="entry name" value="Periplasmic binding protein-like II"/>
    <property type="match status" value="1"/>
</dbReference>
<dbReference type="EMBL" id="BSDZ01000103">
    <property type="protein sequence ID" value="GLI71278.1"/>
    <property type="molecule type" value="Genomic_DNA"/>
</dbReference>
<feature type="compositionally biased region" description="Low complexity" evidence="1">
    <location>
        <begin position="1509"/>
        <end position="1529"/>
    </location>
</feature>
<keyword evidence="2" id="KW-1133">Transmembrane helix</keyword>
<keyword evidence="2" id="KW-0472">Membrane</keyword>
<reference evidence="5 6" key="1">
    <citation type="journal article" date="2023" name="IScience">
        <title>Expanded male sex-determining region conserved during the evolution of homothallism in the green alga Volvox.</title>
        <authorList>
            <person name="Yamamoto K."/>
            <person name="Matsuzaki R."/>
            <person name="Mahakham W."/>
            <person name="Heman W."/>
            <person name="Sekimoto H."/>
            <person name="Kawachi M."/>
            <person name="Minakuchi Y."/>
            <person name="Toyoda A."/>
            <person name="Nozaki H."/>
        </authorList>
    </citation>
    <scope>NUCLEOTIDE SEQUENCE [LARGE SCALE GENOMIC DNA]</scope>
    <source>
        <strain evidence="5 6">NIES-4468</strain>
    </source>
</reference>
<feature type="compositionally biased region" description="Gly residues" evidence="1">
    <location>
        <begin position="894"/>
        <end position="905"/>
    </location>
</feature>
<dbReference type="Gene3D" id="3.40.190.10">
    <property type="entry name" value="Periplasmic binding protein-like II"/>
    <property type="match status" value="1"/>
</dbReference>
<accession>A0ABQ5SPC5</accession>
<organism evidence="5 6">
    <name type="scientific">Volvox africanus</name>
    <dbReference type="NCBI Taxonomy" id="51714"/>
    <lineage>
        <taxon>Eukaryota</taxon>
        <taxon>Viridiplantae</taxon>
        <taxon>Chlorophyta</taxon>
        <taxon>core chlorophytes</taxon>
        <taxon>Chlorophyceae</taxon>
        <taxon>CS clade</taxon>
        <taxon>Chlamydomonadales</taxon>
        <taxon>Volvocaceae</taxon>
        <taxon>Volvox</taxon>
    </lineage>
</organism>